<keyword evidence="2" id="KW-1185">Reference proteome</keyword>
<evidence type="ECO:0000313" key="2">
    <source>
        <dbReference type="Proteomes" id="UP000184073"/>
    </source>
</evidence>
<evidence type="ECO:0000313" key="1">
    <source>
        <dbReference type="EMBL" id="OJJ05849.1"/>
    </source>
</evidence>
<organism evidence="1 2">
    <name type="scientific">Aspergillus versicolor CBS 583.65</name>
    <dbReference type="NCBI Taxonomy" id="1036611"/>
    <lineage>
        <taxon>Eukaryota</taxon>
        <taxon>Fungi</taxon>
        <taxon>Dikarya</taxon>
        <taxon>Ascomycota</taxon>
        <taxon>Pezizomycotina</taxon>
        <taxon>Eurotiomycetes</taxon>
        <taxon>Eurotiomycetidae</taxon>
        <taxon>Eurotiales</taxon>
        <taxon>Aspergillaceae</taxon>
        <taxon>Aspergillus</taxon>
        <taxon>Aspergillus subgen. Nidulantes</taxon>
    </lineage>
</organism>
<reference evidence="2" key="1">
    <citation type="journal article" date="2017" name="Genome Biol.">
        <title>Comparative genomics reveals high biological diversity and specific adaptations in the industrially and medically important fungal genus Aspergillus.</title>
        <authorList>
            <person name="de Vries R.P."/>
            <person name="Riley R."/>
            <person name="Wiebenga A."/>
            <person name="Aguilar-Osorio G."/>
            <person name="Amillis S."/>
            <person name="Uchima C.A."/>
            <person name="Anderluh G."/>
            <person name="Asadollahi M."/>
            <person name="Askin M."/>
            <person name="Barry K."/>
            <person name="Battaglia E."/>
            <person name="Bayram O."/>
            <person name="Benocci T."/>
            <person name="Braus-Stromeyer S.A."/>
            <person name="Caldana C."/>
            <person name="Canovas D."/>
            <person name="Cerqueira G.C."/>
            <person name="Chen F."/>
            <person name="Chen W."/>
            <person name="Choi C."/>
            <person name="Clum A."/>
            <person name="Dos Santos R.A."/>
            <person name="Damasio A.R."/>
            <person name="Diallinas G."/>
            <person name="Emri T."/>
            <person name="Fekete E."/>
            <person name="Flipphi M."/>
            <person name="Freyberg S."/>
            <person name="Gallo A."/>
            <person name="Gournas C."/>
            <person name="Habgood R."/>
            <person name="Hainaut M."/>
            <person name="Harispe M.L."/>
            <person name="Henrissat B."/>
            <person name="Hilden K.S."/>
            <person name="Hope R."/>
            <person name="Hossain A."/>
            <person name="Karabika E."/>
            <person name="Karaffa L."/>
            <person name="Karanyi Z."/>
            <person name="Krasevec N."/>
            <person name="Kuo A."/>
            <person name="Kusch H."/>
            <person name="LaButti K."/>
            <person name="Lagendijk E.L."/>
            <person name="Lapidus A."/>
            <person name="Levasseur A."/>
            <person name="Lindquist E."/>
            <person name="Lipzen A."/>
            <person name="Logrieco A.F."/>
            <person name="MacCabe A."/>
            <person name="Maekelae M.R."/>
            <person name="Malavazi I."/>
            <person name="Melin P."/>
            <person name="Meyer V."/>
            <person name="Mielnichuk N."/>
            <person name="Miskei M."/>
            <person name="Molnar A.P."/>
            <person name="Mule G."/>
            <person name="Ngan C.Y."/>
            <person name="Orejas M."/>
            <person name="Orosz E."/>
            <person name="Ouedraogo J.P."/>
            <person name="Overkamp K.M."/>
            <person name="Park H.-S."/>
            <person name="Perrone G."/>
            <person name="Piumi F."/>
            <person name="Punt P.J."/>
            <person name="Ram A.F."/>
            <person name="Ramon A."/>
            <person name="Rauscher S."/>
            <person name="Record E."/>
            <person name="Riano-Pachon D.M."/>
            <person name="Robert V."/>
            <person name="Roehrig J."/>
            <person name="Ruller R."/>
            <person name="Salamov A."/>
            <person name="Salih N.S."/>
            <person name="Samson R.A."/>
            <person name="Sandor E."/>
            <person name="Sanguinetti M."/>
            <person name="Schuetze T."/>
            <person name="Sepcic K."/>
            <person name="Shelest E."/>
            <person name="Sherlock G."/>
            <person name="Sophianopoulou V."/>
            <person name="Squina F.M."/>
            <person name="Sun H."/>
            <person name="Susca A."/>
            <person name="Todd R.B."/>
            <person name="Tsang A."/>
            <person name="Unkles S.E."/>
            <person name="van de Wiele N."/>
            <person name="van Rossen-Uffink D."/>
            <person name="Oliveira J.V."/>
            <person name="Vesth T.C."/>
            <person name="Visser J."/>
            <person name="Yu J.-H."/>
            <person name="Zhou M."/>
            <person name="Andersen M.R."/>
            <person name="Archer D.B."/>
            <person name="Baker S.E."/>
            <person name="Benoit I."/>
            <person name="Brakhage A.A."/>
            <person name="Braus G.H."/>
            <person name="Fischer R."/>
            <person name="Frisvad J.C."/>
            <person name="Goldman G.H."/>
            <person name="Houbraken J."/>
            <person name="Oakley B."/>
            <person name="Pocsi I."/>
            <person name="Scazzocchio C."/>
            <person name="Seiboth B."/>
            <person name="vanKuyk P.A."/>
            <person name="Wortman J."/>
            <person name="Dyer P.S."/>
            <person name="Grigoriev I.V."/>
        </authorList>
    </citation>
    <scope>NUCLEOTIDE SEQUENCE [LARGE SCALE GENOMIC DNA]</scope>
    <source>
        <strain evidence="2">CBS 583.65</strain>
    </source>
</reference>
<gene>
    <name evidence="1" type="ORF">ASPVEDRAFT_870632</name>
</gene>
<protein>
    <submittedName>
        <fullName evidence="1">Uncharacterized protein</fullName>
    </submittedName>
</protein>
<dbReference type="VEuPathDB" id="FungiDB:ASPVEDRAFT_870632"/>
<dbReference type="RefSeq" id="XP_040671611.1">
    <property type="nucleotide sequence ID" value="XM_040817968.1"/>
</dbReference>
<accession>A0A1L9PWC8</accession>
<dbReference type="GeneID" id="63733479"/>
<sequence>MNAFSSLHTINMNTGFISRRLYFPHCVMGRVSAVERAQRGGTEASAERRTPPFEATAHSLTNAKAGPGWLAGWLSVPGIWPVPGSRFGTRPSEIARGAGQTRLPVTAADKECSLLDGRSAGERNAIKEGQTKSEKEGVVLCISCHWLSHVTL</sequence>
<dbReference type="EMBL" id="KV878133">
    <property type="protein sequence ID" value="OJJ05849.1"/>
    <property type="molecule type" value="Genomic_DNA"/>
</dbReference>
<dbReference type="AlphaFoldDB" id="A0A1L9PWC8"/>
<dbReference type="Proteomes" id="UP000184073">
    <property type="component" value="Unassembled WGS sequence"/>
</dbReference>
<proteinExistence type="predicted"/>
<name>A0A1L9PWC8_ASPVE</name>